<dbReference type="PANTHER" id="PTHR43004">
    <property type="entry name" value="TRK SYSTEM POTASSIUM UPTAKE PROTEIN"/>
    <property type="match status" value="1"/>
</dbReference>
<sequence>MRWDVAVVGGGPVGMFLAAELRRADVSVAVFERRQAGASAAPDGGDRGLQARTLQLLRMRGLLDPVRAQAAATGGAGIAGFVGSPGSAAPADLAELVDSWGTSRFKGHFAMLALVDRDGELSTVPHQLAVWQDRLVEVLAQRARERGARLHHDSEVVGVTDRGNHVSLELTDGTEHQARWVVGCDGGHGVVRRKFSFDSTAPAMVVLIADVSLEPTGAVPPGVHRTPGGLMFVNPPPGDIVLVEFDGPTLDARGPVSREEFVAALRRISGTDVTVTAFRGAVRVTDHARVARQYRRGRLLLAGDAAHLHSPMGGQGLNLGLQDAASLGWRLARIATGAEQTASHQAGSHRPTSGQQTFDQGESGQVAPDGWLPGDQLLADYERERQAAAQLVLRNTLAQSALLRTDAHSSALREIVAELIELPDAKLHLASMVAGLSTRITAAPGSHPLVGTFAPPAALDALSAQAGSADAVEPVTVWVDGLPGLVVRPDGYVESVA</sequence>
<evidence type="ECO:0000313" key="6">
    <source>
        <dbReference type="EMBL" id="MCK9879016.1"/>
    </source>
</evidence>
<evidence type="ECO:0000256" key="2">
    <source>
        <dbReference type="ARBA" id="ARBA00022630"/>
    </source>
</evidence>
<evidence type="ECO:0000256" key="1">
    <source>
        <dbReference type="ARBA" id="ARBA00001974"/>
    </source>
</evidence>
<feature type="domain" description="FAD-binding" evidence="5">
    <location>
        <begin position="3"/>
        <end position="344"/>
    </location>
</feature>
<proteinExistence type="predicted"/>
<comment type="caution">
    <text evidence="6">The sequence shown here is derived from an EMBL/GenBank/DDBJ whole genome shotgun (WGS) entry which is preliminary data.</text>
</comment>
<feature type="region of interest" description="Disordered" evidence="4">
    <location>
        <begin position="338"/>
        <end position="366"/>
    </location>
</feature>
<dbReference type="InterPro" id="IPR002938">
    <property type="entry name" value="FAD-bd"/>
</dbReference>
<keyword evidence="7" id="KW-1185">Reference proteome</keyword>
<evidence type="ECO:0000256" key="4">
    <source>
        <dbReference type="SAM" id="MobiDB-lite"/>
    </source>
</evidence>
<evidence type="ECO:0000256" key="3">
    <source>
        <dbReference type="ARBA" id="ARBA00022827"/>
    </source>
</evidence>
<dbReference type="PRINTS" id="PR00420">
    <property type="entry name" value="RNGMNOXGNASE"/>
</dbReference>
<dbReference type="Pfam" id="PF01494">
    <property type="entry name" value="FAD_binding_3"/>
    <property type="match status" value="1"/>
</dbReference>
<dbReference type="Proteomes" id="UP001201873">
    <property type="component" value="Unassembled WGS sequence"/>
</dbReference>
<organism evidence="6 7">
    <name type="scientific">Frankia umida</name>
    <dbReference type="NCBI Taxonomy" id="573489"/>
    <lineage>
        <taxon>Bacteria</taxon>
        <taxon>Bacillati</taxon>
        <taxon>Actinomycetota</taxon>
        <taxon>Actinomycetes</taxon>
        <taxon>Frankiales</taxon>
        <taxon>Frankiaceae</taxon>
        <taxon>Frankia</taxon>
    </lineage>
</organism>
<dbReference type="Gene3D" id="3.50.50.60">
    <property type="entry name" value="FAD/NAD(P)-binding domain"/>
    <property type="match status" value="1"/>
</dbReference>
<dbReference type="Gene3D" id="3.30.70.2450">
    <property type="match status" value="1"/>
</dbReference>
<comment type="cofactor">
    <cofactor evidence="1">
        <name>FAD</name>
        <dbReference type="ChEBI" id="CHEBI:57692"/>
    </cofactor>
</comment>
<keyword evidence="2" id="KW-0285">Flavoprotein</keyword>
<dbReference type="InterPro" id="IPR036188">
    <property type="entry name" value="FAD/NAD-bd_sf"/>
</dbReference>
<dbReference type="RefSeq" id="WP_248827067.1">
    <property type="nucleotide sequence ID" value="NZ_JALKFT010000059.1"/>
</dbReference>
<protein>
    <submittedName>
        <fullName evidence="6">FAD-dependent oxidoreductase</fullName>
    </submittedName>
</protein>
<accession>A0ABT0K5D5</accession>
<dbReference type="SUPFAM" id="SSF51905">
    <property type="entry name" value="FAD/NAD(P)-binding domain"/>
    <property type="match status" value="1"/>
</dbReference>
<feature type="compositionally biased region" description="Polar residues" evidence="4">
    <location>
        <begin position="338"/>
        <end position="363"/>
    </location>
</feature>
<evidence type="ECO:0000313" key="7">
    <source>
        <dbReference type="Proteomes" id="UP001201873"/>
    </source>
</evidence>
<dbReference type="EMBL" id="JALKFT010000059">
    <property type="protein sequence ID" value="MCK9879016.1"/>
    <property type="molecule type" value="Genomic_DNA"/>
</dbReference>
<dbReference type="InterPro" id="IPR050641">
    <property type="entry name" value="RIFMO-like"/>
</dbReference>
<dbReference type="PANTHER" id="PTHR43004:SF19">
    <property type="entry name" value="BINDING MONOOXYGENASE, PUTATIVE (JCVI)-RELATED"/>
    <property type="match status" value="1"/>
</dbReference>
<name>A0ABT0K5D5_9ACTN</name>
<gene>
    <name evidence="6" type="ORF">MXD59_25210</name>
</gene>
<keyword evidence="3" id="KW-0274">FAD</keyword>
<reference evidence="6 7" key="1">
    <citation type="submission" date="2022-04" db="EMBL/GenBank/DDBJ databases">
        <title>Genome diversity in the genus Frankia.</title>
        <authorList>
            <person name="Carlos-Shanley C."/>
            <person name="Hahn D."/>
        </authorList>
    </citation>
    <scope>NUCLEOTIDE SEQUENCE [LARGE SCALE GENOMIC DNA]</scope>
    <source>
        <strain evidence="6 7">Ag45/Mut15</strain>
    </source>
</reference>
<evidence type="ECO:0000259" key="5">
    <source>
        <dbReference type="Pfam" id="PF01494"/>
    </source>
</evidence>